<keyword evidence="1" id="KW-0472">Membrane</keyword>
<dbReference type="InterPro" id="IPR007401">
    <property type="entry name" value="DUF454"/>
</dbReference>
<sequence length="116" mass="12862">MRIVWLIFGVLSLSAGFVGVVLPLVPTVPFLLLAAFCFARSSERLHNWLVTHPKFGPSIMDWRERGAISLRAKRMATVSIVAVFMLSVLIGLKLTLLAIQALTLGCVLLFIWSRPN</sequence>
<dbReference type="GO" id="GO:0005886">
    <property type="term" value="C:plasma membrane"/>
    <property type="evidence" value="ECO:0007669"/>
    <property type="project" value="TreeGrafter"/>
</dbReference>
<protein>
    <recommendedName>
        <fullName evidence="4">Inner membrane protein</fullName>
    </recommendedName>
</protein>
<evidence type="ECO:0000313" key="2">
    <source>
        <dbReference type="EMBL" id="SDY77414.1"/>
    </source>
</evidence>
<reference evidence="2 3" key="1">
    <citation type="submission" date="2016-10" db="EMBL/GenBank/DDBJ databases">
        <authorList>
            <person name="de Groot N.N."/>
        </authorList>
    </citation>
    <scope>NUCLEOTIDE SEQUENCE [LARGE SCALE GENOMIC DNA]</scope>
    <source>
        <strain evidence="2 3">DSM 24677</strain>
    </source>
</reference>
<dbReference type="PANTHER" id="PTHR35813:SF1">
    <property type="entry name" value="INNER MEMBRANE PROTEIN YBAN"/>
    <property type="match status" value="1"/>
</dbReference>
<dbReference type="PANTHER" id="PTHR35813">
    <property type="entry name" value="INNER MEMBRANE PROTEIN YBAN"/>
    <property type="match status" value="1"/>
</dbReference>
<organism evidence="2 3">
    <name type="scientific">Lentibacter algarum</name>
    <dbReference type="NCBI Taxonomy" id="576131"/>
    <lineage>
        <taxon>Bacteria</taxon>
        <taxon>Pseudomonadati</taxon>
        <taxon>Pseudomonadota</taxon>
        <taxon>Alphaproteobacteria</taxon>
        <taxon>Rhodobacterales</taxon>
        <taxon>Roseobacteraceae</taxon>
        <taxon>Lentibacter</taxon>
    </lineage>
</organism>
<keyword evidence="1" id="KW-0812">Transmembrane</keyword>
<dbReference type="AlphaFoldDB" id="A0A1H3MLY0"/>
<dbReference type="Pfam" id="PF04304">
    <property type="entry name" value="DUF454"/>
    <property type="match status" value="1"/>
</dbReference>
<evidence type="ECO:0000313" key="3">
    <source>
        <dbReference type="Proteomes" id="UP000199026"/>
    </source>
</evidence>
<dbReference type="EMBL" id="FNPR01000003">
    <property type="protein sequence ID" value="SDY77414.1"/>
    <property type="molecule type" value="Genomic_DNA"/>
</dbReference>
<evidence type="ECO:0000256" key="1">
    <source>
        <dbReference type="SAM" id="Phobius"/>
    </source>
</evidence>
<keyword evidence="3" id="KW-1185">Reference proteome</keyword>
<gene>
    <name evidence="2" type="ORF">SAMN05444486_103685</name>
</gene>
<evidence type="ECO:0008006" key="4">
    <source>
        <dbReference type="Google" id="ProtNLM"/>
    </source>
</evidence>
<dbReference type="PIRSF" id="PIRSF016789">
    <property type="entry name" value="DUF454"/>
    <property type="match status" value="1"/>
</dbReference>
<dbReference type="GeneID" id="78125627"/>
<name>A0A1H3MLY0_9RHOB</name>
<dbReference type="STRING" id="576131.SAMN05444486_103685"/>
<dbReference type="Proteomes" id="UP000199026">
    <property type="component" value="Unassembled WGS sequence"/>
</dbReference>
<feature type="transmembrane region" description="Helical" evidence="1">
    <location>
        <begin position="6"/>
        <end position="39"/>
    </location>
</feature>
<feature type="transmembrane region" description="Helical" evidence="1">
    <location>
        <begin position="80"/>
        <end position="112"/>
    </location>
</feature>
<proteinExistence type="predicted"/>
<dbReference type="OrthoDB" id="9816293at2"/>
<dbReference type="RefSeq" id="WP_089893543.1">
    <property type="nucleotide sequence ID" value="NZ_CALJFH010000020.1"/>
</dbReference>
<accession>A0A1H3MLY0</accession>
<keyword evidence="1" id="KW-1133">Transmembrane helix</keyword>